<feature type="transmembrane region" description="Helical" evidence="7">
    <location>
        <begin position="296"/>
        <end position="312"/>
    </location>
</feature>
<feature type="transmembrane region" description="Helical" evidence="7">
    <location>
        <begin position="318"/>
        <end position="341"/>
    </location>
</feature>
<dbReference type="AlphaFoldDB" id="E1YH67"/>
<keyword evidence="2" id="KW-0813">Transport</keyword>
<dbReference type="SUPFAM" id="SSF103473">
    <property type="entry name" value="MFS general substrate transporter"/>
    <property type="match status" value="1"/>
</dbReference>
<dbReference type="InterPro" id="IPR036259">
    <property type="entry name" value="MFS_trans_sf"/>
</dbReference>
<evidence type="ECO:0000256" key="2">
    <source>
        <dbReference type="ARBA" id="ARBA00022448"/>
    </source>
</evidence>
<dbReference type="GO" id="GO:0005886">
    <property type="term" value="C:plasma membrane"/>
    <property type="evidence" value="ECO:0007669"/>
    <property type="project" value="UniProtKB-SubCell"/>
</dbReference>
<organism evidence="9">
    <name type="scientific">uncultured Desulfobacterium sp</name>
    <dbReference type="NCBI Taxonomy" id="201089"/>
    <lineage>
        <taxon>Bacteria</taxon>
        <taxon>Pseudomonadati</taxon>
        <taxon>Thermodesulfobacteriota</taxon>
        <taxon>Desulfobacteria</taxon>
        <taxon>Desulfobacterales</taxon>
        <taxon>Desulfobacteriaceae</taxon>
        <taxon>Desulfobacterium</taxon>
        <taxon>environmental samples</taxon>
    </lineage>
</organism>
<evidence type="ECO:0000256" key="6">
    <source>
        <dbReference type="ARBA" id="ARBA00023136"/>
    </source>
</evidence>
<evidence type="ECO:0000256" key="3">
    <source>
        <dbReference type="ARBA" id="ARBA00022475"/>
    </source>
</evidence>
<protein>
    <recommendedName>
        <fullName evidence="8">Major facilitator superfamily (MFS) profile domain-containing protein</fullName>
    </recommendedName>
</protein>
<feature type="transmembrane region" description="Helical" evidence="7">
    <location>
        <begin position="224"/>
        <end position="244"/>
    </location>
</feature>
<dbReference type="EMBL" id="FR695873">
    <property type="protein sequence ID" value="CBX29911.1"/>
    <property type="molecule type" value="Genomic_DNA"/>
</dbReference>
<dbReference type="InterPro" id="IPR010290">
    <property type="entry name" value="TM_effector"/>
</dbReference>
<evidence type="ECO:0000313" key="9">
    <source>
        <dbReference type="EMBL" id="CBX29911.1"/>
    </source>
</evidence>
<feature type="transmembrane region" description="Helical" evidence="7">
    <location>
        <begin position="264"/>
        <end position="284"/>
    </location>
</feature>
<evidence type="ECO:0000256" key="5">
    <source>
        <dbReference type="ARBA" id="ARBA00022989"/>
    </source>
</evidence>
<feature type="transmembrane region" description="Helical" evidence="7">
    <location>
        <begin position="24"/>
        <end position="48"/>
    </location>
</feature>
<reference evidence="9" key="1">
    <citation type="journal article" date="2011" name="Environ. Microbiol.">
        <title>Genomic insights into the metabolic potential of the polycyclic aromatic hydrocarbon degrading sulfate-reducing Deltaproteobacterium N47.</title>
        <authorList>
            <person name="Bergmann F."/>
            <person name="Selesi D."/>
            <person name="Weinmaier T."/>
            <person name="Tischler P."/>
            <person name="Rattei T."/>
            <person name="Meckenstock R.U."/>
        </authorList>
    </citation>
    <scope>NUCLEOTIDE SEQUENCE</scope>
</reference>
<feature type="transmembrane region" description="Helical" evidence="7">
    <location>
        <begin position="54"/>
        <end position="75"/>
    </location>
</feature>
<dbReference type="PROSITE" id="PS50850">
    <property type="entry name" value="MFS"/>
    <property type="match status" value="1"/>
</dbReference>
<name>E1YH67_9BACT</name>
<evidence type="ECO:0000259" key="8">
    <source>
        <dbReference type="PROSITE" id="PS50850"/>
    </source>
</evidence>
<gene>
    <name evidence="9" type="ORF">N47_F16060</name>
</gene>
<feature type="transmembrane region" description="Helical" evidence="7">
    <location>
        <begin position="353"/>
        <end position="375"/>
    </location>
</feature>
<feature type="transmembrane region" description="Helical" evidence="7">
    <location>
        <begin position="182"/>
        <end position="199"/>
    </location>
</feature>
<dbReference type="GO" id="GO:0022857">
    <property type="term" value="F:transmembrane transporter activity"/>
    <property type="evidence" value="ECO:0007669"/>
    <property type="project" value="InterPro"/>
</dbReference>
<dbReference type="PANTHER" id="PTHR23513:SF11">
    <property type="entry name" value="STAPHYLOFERRIN A TRANSPORTER"/>
    <property type="match status" value="1"/>
</dbReference>
<dbReference type="Gene3D" id="1.20.1250.20">
    <property type="entry name" value="MFS general substrate transporter like domains"/>
    <property type="match status" value="1"/>
</dbReference>
<feature type="transmembrane region" description="Helical" evidence="7">
    <location>
        <begin position="113"/>
        <end position="130"/>
    </location>
</feature>
<evidence type="ECO:0000256" key="4">
    <source>
        <dbReference type="ARBA" id="ARBA00022692"/>
    </source>
</evidence>
<dbReference type="PANTHER" id="PTHR23513">
    <property type="entry name" value="INTEGRAL MEMBRANE EFFLUX PROTEIN-RELATED"/>
    <property type="match status" value="1"/>
</dbReference>
<sequence length="416" mass="44940">MGKINMKQYLNKTFSSLKIRNYRIYYLGQIVSVSGTFLQYLAQVWLVLKLSNSALMLGFIPAFQFLPMLLLTSWGGLLADRYSKLKLLYITQTLSGILALILGLLVLTGNVQLWMVFVFALCLGLINSIDNPARSTFIFEMVGSEKIKNAVSLWTILISSARIIGPAIAGIIVATIGIGECFVINAASYIAVLIGLSMIRKSELHSAPPVDAAAKGQIKEGLKYVRSTPVLFNTLVMMAIIGTITFEWQVSMPLFAKFILNGDAGVYSIINVSLGIGMLIGGVANASSSVTSQKRMGYTALLFGTTVLISAFTSTLLWATIAFIFVGIFSMAFVNLTSSILQINTDSKMRGRVMALWSMAFLGSTAIGGPLIGWVGEVFGVRWTLIVGGIAALIAGVWGYRNAGYSGDTIIIKEPV</sequence>
<keyword evidence="5 7" id="KW-1133">Transmembrane helix</keyword>
<accession>E1YH67</accession>
<feature type="transmembrane region" description="Helical" evidence="7">
    <location>
        <begin position="87"/>
        <end position="107"/>
    </location>
</feature>
<evidence type="ECO:0000256" key="1">
    <source>
        <dbReference type="ARBA" id="ARBA00004651"/>
    </source>
</evidence>
<comment type="subcellular location">
    <subcellularLocation>
        <location evidence="1">Cell membrane</location>
        <topology evidence="1">Multi-pass membrane protein</topology>
    </subcellularLocation>
</comment>
<dbReference type="InterPro" id="IPR020846">
    <property type="entry name" value="MFS_dom"/>
</dbReference>
<feature type="domain" description="Major facilitator superfamily (MFS) profile" evidence="8">
    <location>
        <begin position="181"/>
        <end position="416"/>
    </location>
</feature>
<keyword evidence="4 7" id="KW-0812">Transmembrane</keyword>
<feature type="transmembrane region" description="Helical" evidence="7">
    <location>
        <begin position="381"/>
        <end position="400"/>
    </location>
</feature>
<keyword evidence="3" id="KW-1003">Cell membrane</keyword>
<evidence type="ECO:0000256" key="7">
    <source>
        <dbReference type="SAM" id="Phobius"/>
    </source>
</evidence>
<dbReference type="Pfam" id="PF05977">
    <property type="entry name" value="MFS_3"/>
    <property type="match status" value="1"/>
</dbReference>
<feature type="transmembrane region" description="Helical" evidence="7">
    <location>
        <begin position="151"/>
        <end position="176"/>
    </location>
</feature>
<dbReference type="CDD" id="cd06173">
    <property type="entry name" value="MFS_MefA_like"/>
    <property type="match status" value="1"/>
</dbReference>
<proteinExistence type="predicted"/>
<keyword evidence="6 7" id="KW-0472">Membrane</keyword>